<dbReference type="InterPro" id="IPR003591">
    <property type="entry name" value="Leu-rich_rpt_typical-subtyp"/>
</dbReference>
<evidence type="ECO:0000256" key="9">
    <source>
        <dbReference type="ARBA" id="ARBA00023136"/>
    </source>
</evidence>
<keyword evidence="6 13" id="KW-0732">Signal</keyword>
<keyword evidence="16" id="KW-1185">Reference proteome</keyword>
<keyword evidence="9 12" id="KW-0472">Membrane</keyword>
<evidence type="ECO:0000256" key="6">
    <source>
        <dbReference type="ARBA" id="ARBA00022729"/>
    </source>
</evidence>
<evidence type="ECO:0000256" key="4">
    <source>
        <dbReference type="ARBA" id="ARBA00022614"/>
    </source>
</evidence>
<evidence type="ECO:0000256" key="11">
    <source>
        <dbReference type="ARBA" id="ARBA00023180"/>
    </source>
</evidence>
<evidence type="ECO:0000256" key="8">
    <source>
        <dbReference type="ARBA" id="ARBA00022989"/>
    </source>
</evidence>
<dbReference type="SMART" id="SM00369">
    <property type="entry name" value="LRR_TYP"/>
    <property type="match status" value="16"/>
</dbReference>
<name>A0A445B0V6_ARAHY</name>
<evidence type="ECO:0000256" key="10">
    <source>
        <dbReference type="ARBA" id="ARBA00023170"/>
    </source>
</evidence>
<keyword evidence="10" id="KW-0675">Receptor</keyword>
<evidence type="ECO:0000256" key="1">
    <source>
        <dbReference type="ARBA" id="ARBA00004251"/>
    </source>
</evidence>
<comment type="similarity">
    <text evidence="2">Belongs to the RLP family.</text>
</comment>
<dbReference type="FunFam" id="3.80.10.10:FF:000095">
    <property type="entry name" value="LRR receptor-like serine/threonine-protein kinase GSO1"/>
    <property type="match status" value="2"/>
</dbReference>
<dbReference type="InterPro" id="IPR001611">
    <property type="entry name" value="Leu-rich_rpt"/>
</dbReference>
<comment type="caution">
    <text evidence="15">The sequence shown here is derived from an EMBL/GenBank/DDBJ whole genome shotgun (WGS) entry which is preliminary data.</text>
</comment>
<dbReference type="Proteomes" id="UP000289738">
    <property type="component" value="Chromosome A10"/>
</dbReference>
<evidence type="ECO:0000256" key="12">
    <source>
        <dbReference type="SAM" id="Phobius"/>
    </source>
</evidence>
<protein>
    <recommendedName>
        <fullName evidence="14">Leucine-rich repeat-containing N-terminal plant-type domain-containing protein</fullName>
    </recommendedName>
</protein>
<dbReference type="Pfam" id="PF13855">
    <property type="entry name" value="LRR_8"/>
    <property type="match status" value="2"/>
</dbReference>
<keyword evidence="3" id="KW-1003">Cell membrane</keyword>
<dbReference type="PANTHER" id="PTHR48063:SF112">
    <property type="entry name" value="RECEPTOR LIKE PROTEIN 30-LIKE"/>
    <property type="match status" value="1"/>
</dbReference>
<dbReference type="EMBL" id="SDMP01000010">
    <property type="protein sequence ID" value="RYR32280.1"/>
    <property type="molecule type" value="Genomic_DNA"/>
</dbReference>
<dbReference type="InterPro" id="IPR032675">
    <property type="entry name" value="LRR_dom_sf"/>
</dbReference>
<evidence type="ECO:0000313" key="16">
    <source>
        <dbReference type="Proteomes" id="UP000289738"/>
    </source>
</evidence>
<keyword evidence="5 12" id="KW-0812">Transmembrane</keyword>
<dbReference type="Gene3D" id="3.80.10.10">
    <property type="entry name" value="Ribonuclease Inhibitor"/>
    <property type="match status" value="4"/>
</dbReference>
<reference evidence="15 16" key="1">
    <citation type="submission" date="2019-01" db="EMBL/GenBank/DDBJ databases">
        <title>Sequencing of cultivated peanut Arachis hypogaea provides insights into genome evolution and oil improvement.</title>
        <authorList>
            <person name="Chen X."/>
        </authorList>
    </citation>
    <scope>NUCLEOTIDE SEQUENCE [LARGE SCALE GENOMIC DNA]</scope>
    <source>
        <strain evidence="16">cv. Fuhuasheng</strain>
        <tissue evidence="15">Leaves</tissue>
    </source>
</reference>
<feature type="domain" description="Leucine-rich repeat-containing N-terminal plant-type" evidence="14">
    <location>
        <begin position="42"/>
        <end position="79"/>
    </location>
</feature>
<dbReference type="SMART" id="SM00365">
    <property type="entry name" value="LRR_SD22"/>
    <property type="match status" value="13"/>
</dbReference>
<dbReference type="InterPro" id="IPR046956">
    <property type="entry name" value="RLP23-like"/>
</dbReference>
<feature type="transmembrane region" description="Helical" evidence="12">
    <location>
        <begin position="971"/>
        <end position="994"/>
    </location>
</feature>
<evidence type="ECO:0000256" key="7">
    <source>
        <dbReference type="ARBA" id="ARBA00022737"/>
    </source>
</evidence>
<keyword evidence="7" id="KW-0677">Repeat</keyword>
<accession>A0A445B0V6</accession>
<dbReference type="AlphaFoldDB" id="A0A445B0V6"/>
<evidence type="ECO:0000256" key="3">
    <source>
        <dbReference type="ARBA" id="ARBA00022475"/>
    </source>
</evidence>
<gene>
    <name evidence="15" type="ORF">Ahy_A10g046868</name>
</gene>
<dbReference type="GO" id="GO:0005886">
    <property type="term" value="C:plasma membrane"/>
    <property type="evidence" value="ECO:0007669"/>
    <property type="project" value="UniProtKB-SubCell"/>
</dbReference>
<evidence type="ECO:0000259" key="14">
    <source>
        <dbReference type="Pfam" id="PF08263"/>
    </source>
</evidence>
<keyword evidence="8 12" id="KW-1133">Transmembrane helix</keyword>
<keyword evidence="4" id="KW-0433">Leucine-rich repeat</keyword>
<evidence type="ECO:0000256" key="13">
    <source>
        <dbReference type="SAM" id="SignalP"/>
    </source>
</evidence>
<comment type="subcellular location">
    <subcellularLocation>
        <location evidence="1">Cell membrane</location>
        <topology evidence="1">Single-pass type I membrane protein</topology>
    </subcellularLocation>
</comment>
<organism evidence="15 16">
    <name type="scientific">Arachis hypogaea</name>
    <name type="common">Peanut</name>
    <dbReference type="NCBI Taxonomy" id="3818"/>
    <lineage>
        <taxon>Eukaryota</taxon>
        <taxon>Viridiplantae</taxon>
        <taxon>Streptophyta</taxon>
        <taxon>Embryophyta</taxon>
        <taxon>Tracheophyta</taxon>
        <taxon>Spermatophyta</taxon>
        <taxon>Magnoliopsida</taxon>
        <taxon>eudicotyledons</taxon>
        <taxon>Gunneridae</taxon>
        <taxon>Pentapetalae</taxon>
        <taxon>rosids</taxon>
        <taxon>fabids</taxon>
        <taxon>Fabales</taxon>
        <taxon>Fabaceae</taxon>
        <taxon>Papilionoideae</taxon>
        <taxon>50 kb inversion clade</taxon>
        <taxon>dalbergioids sensu lato</taxon>
        <taxon>Dalbergieae</taxon>
        <taxon>Pterocarpus clade</taxon>
        <taxon>Arachis</taxon>
    </lineage>
</organism>
<dbReference type="SUPFAM" id="SSF52058">
    <property type="entry name" value="L domain-like"/>
    <property type="match status" value="3"/>
</dbReference>
<dbReference type="SUPFAM" id="SSF52047">
    <property type="entry name" value="RNI-like"/>
    <property type="match status" value="1"/>
</dbReference>
<feature type="signal peptide" evidence="13">
    <location>
        <begin position="1"/>
        <end position="23"/>
    </location>
</feature>
<dbReference type="Pfam" id="PF00560">
    <property type="entry name" value="LRR_1"/>
    <property type="match status" value="14"/>
</dbReference>
<evidence type="ECO:0000256" key="2">
    <source>
        <dbReference type="ARBA" id="ARBA00009592"/>
    </source>
</evidence>
<feature type="chain" id="PRO_5019402555" description="Leucine-rich repeat-containing N-terminal plant-type domain-containing protein" evidence="13">
    <location>
        <begin position="24"/>
        <end position="1036"/>
    </location>
</feature>
<dbReference type="PRINTS" id="PR00019">
    <property type="entry name" value="LEURICHRPT"/>
</dbReference>
<sequence>MRVRYQSVTACAVLVLVAVVVEIAELCICANSTTLLHPQCLERERQALVKFKASLTDSSNLLSSWHGHDCCQWEGIGCDNVTGHVVMLDLATPYVKWSRSVPQIEYDMAEDSEDELVSSEYDYHFSDQYLVATNVNSSLLELEYLSHLDLSGNFFYPSPIPMFIGSMQRLRYLSLSRAYLSGRIPSNLGNLTNLHFLDLSDNEFSRDSNINWISQLPLLEHLDMSSIYYGLQVDIVNVTISAPNLQILSLAHNRLNVSNLDAFQNATSIEFLDLSWNNFDSLPSWFHKFEKLKHLFLSSNNFQGTIPDALQNMTSIEVLDLSDNSFTSVPSWFVELKKLVYLSLSSNKLTSMECSISSILKNMCHLKSLYIAGNKLQKESIGNNDFSTCIRHDLENLDLSQNEFNDHLPSWLGQLENLGNLYLHDNFFYGLIPPSFGKLLKLKNLYLSNNKLEGGFPDFMGQLVNLHVVDLSNNSFNGTITQNLEQLVNLQHFDVSKNYLRGSIPSSLGQLINLTKLDLSINFLKGIIPTSINQLVNLNRLDLSRNKLDGKICIDFQKLVNLSYLDLSSNNLNGPITVEESRLLVLSEMWYLNLSHNQISGSLPEHIGHIMPNLGYLILGNNLINGSIPKSLCQVDDLSILDLSKNRLSGKIPNCWKDNRKWDEINLSSNKLTGTFPSSFWNLSTLSWLHLNNNSLHGEFLASMRYLPYLLIMDLGENQLSGPIPSWSANTFPSLQVLRLRQNMLNGSIPSQLCELSSLRILDLSRNNLNGSIPRCIGNIQGMILEGSALSATSSIASGPALPPDSDWQAENVKEVVKGRELDYIRILKFLVHMDLSENNLVGSIPKEITLLDGLHSLNLSNNHLIGKIPNKIGNMTSLESFDVSSNQLSGTIPSSMPALTSLSHLNLSYNNFSGPIPTEYQFSTYKSSSYAGNPYLCGYPLPNKCGYLHEDHGSSEFEDGDSNLDKLEKWLFYLVIAIGFATGFWGVIGTLWFKKTWRHAYFRWVEDLADTIYVTTAIRMAKLKKWMMKRNRVVA</sequence>
<dbReference type="InterPro" id="IPR013210">
    <property type="entry name" value="LRR_N_plant-typ"/>
</dbReference>
<evidence type="ECO:0000313" key="15">
    <source>
        <dbReference type="EMBL" id="RYR32280.1"/>
    </source>
</evidence>
<proteinExistence type="inferred from homology"/>
<dbReference type="Pfam" id="PF08263">
    <property type="entry name" value="LRRNT_2"/>
    <property type="match status" value="1"/>
</dbReference>
<dbReference type="STRING" id="3818.A0A445B0V6"/>
<dbReference type="FunFam" id="3.80.10.10:FF:000111">
    <property type="entry name" value="LRR receptor-like serine/threonine-protein kinase ERECTA"/>
    <property type="match status" value="1"/>
</dbReference>
<evidence type="ECO:0000256" key="5">
    <source>
        <dbReference type="ARBA" id="ARBA00022692"/>
    </source>
</evidence>
<keyword evidence="11" id="KW-0325">Glycoprotein</keyword>
<dbReference type="PANTHER" id="PTHR48063">
    <property type="entry name" value="LRR RECEPTOR-LIKE KINASE"/>
    <property type="match status" value="1"/>
</dbReference>